<feature type="transmembrane region" description="Helical" evidence="7">
    <location>
        <begin position="193"/>
        <end position="210"/>
    </location>
</feature>
<dbReference type="Pfam" id="PF01040">
    <property type="entry name" value="UbiA"/>
    <property type="match status" value="1"/>
</dbReference>
<evidence type="ECO:0000256" key="2">
    <source>
        <dbReference type="ARBA" id="ARBA00005985"/>
    </source>
</evidence>
<dbReference type="InterPro" id="IPR044878">
    <property type="entry name" value="UbiA_sf"/>
</dbReference>
<keyword evidence="6 7" id="KW-0472">Membrane</keyword>
<dbReference type="Proteomes" id="UP000195557">
    <property type="component" value="Unassembled WGS sequence"/>
</dbReference>
<gene>
    <name evidence="8" type="ORF">BE221DRAFT_64153</name>
</gene>
<proteinExistence type="inferred from homology"/>
<dbReference type="Gene3D" id="1.10.357.140">
    <property type="entry name" value="UbiA prenyltransferase"/>
    <property type="match status" value="1"/>
</dbReference>
<sequence length="315" mass="34683">MLATASGISSREYALPPIVRFSRPHTVLGTTISVCSVTFVAACSSHGKLSYNYLKPAQALIPAVLMNVGIVGLNQVYDKKIDMVNKSYLPLASGEFSSSSALLIVSLSVTCSLVLGMLLQTLRAHLRAHSVLLLGVLYSVDWGLLRWKRYPILAATCIILVRAFAVHIGFFLHARYASCTVTPHLVHASLSKLTVIVTIMSMYSVVIALFKDLPDISGDSLHGIKTVSVRFGVRRTFYFCVVLLLLASVCSESSSFTFRHLTFQNFKAAGHFCAATVMLVKARRVDISSSASLHAYYMSIWRLFYLEYFLLPLLA</sequence>
<feature type="transmembrane region" description="Helical" evidence="7">
    <location>
        <begin position="59"/>
        <end position="77"/>
    </location>
</feature>
<evidence type="ECO:0000256" key="4">
    <source>
        <dbReference type="ARBA" id="ARBA00022692"/>
    </source>
</evidence>
<protein>
    <submittedName>
        <fullName evidence="8">UbiA prenyltransferase family-domain-containing protein</fullName>
    </submittedName>
</protein>
<feature type="transmembrane region" description="Helical" evidence="7">
    <location>
        <begin position="126"/>
        <end position="144"/>
    </location>
</feature>
<feature type="transmembrane region" description="Helical" evidence="7">
    <location>
        <begin position="27"/>
        <end position="47"/>
    </location>
</feature>
<reference evidence="8" key="1">
    <citation type="submission" date="2017-04" db="EMBL/GenBank/DDBJ databases">
        <title>Population genomics of picophytoplankton unveils novel chromosome hypervariability.</title>
        <authorList>
            <consortium name="DOE Joint Genome Institute"/>
            <person name="Blanc-Mathieu R."/>
            <person name="Krasovec M."/>
            <person name="Hebrard M."/>
            <person name="Yau S."/>
            <person name="Desgranges E."/>
            <person name="Martin J."/>
            <person name="Schackwitz W."/>
            <person name="Kuo A."/>
            <person name="Salin G."/>
            <person name="Donnadieu C."/>
            <person name="Desdevises Y."/>
            <person name="Sanchez-Ferandin S."/>
            <person name="Moreau H."/>
            <person name="Rivals E."/>
            <person name="Grigoriev I.V."/>
            <person name="Grimsley N."/>
            <person name="Eyre-Walker A."/>
            <person name="Piganeau G."/>
        </authorList>
    </citation>
    <scope>NUCLEOTIDE SEQUENCE [LARGE SCALE GENOMIC DNA]</scope>
    <source>
        <strain evidence="8">RCC 1115</strain>
    </source>
</reference>
<feature type="transmembrane region" description="Helical" evidence="7">
    <location>
        <begin position="97"/>
        <end position="119"/>
    </location>
</feature>
<evidence type="ECO:0000313" key="8">
    <source>
        <dbReference type="EMBL" id="OUS41979.1"/>
    </source>
</evidence>
<evidence type="ECO:0000256" key="5">
    <source>
        <dbReference type="ARBA" id="ARBA00022989"/>
    </source>
</evidence>
<dbReference type="GO" id="GO:0016765">
    <property type="term" value="F:transferase activity, transferring alkyl or aryl (other than methyl) groups"/>
    <property type="evidence" value="ECO:0007669"/>
    <property type="project" value="InterPro"/>
</dbReference>
<accession>A0A1Y5HXH5</accession>
<dbReference type="PANTHER" id="PTHR43009:SF7">
    <property type="entry name" value="HOMOGENTISATE GERANYLGERANYLTRANSFERASE, CHLOROPLASTIC"/>
    <property type="match status" value="1"/>
</dbReference>
<dbReference type="PANTHER" id="PTHR43009">
    <property type="entry name" value="HOMOGENTISATE SOLANESYLTRANSFERASE, CHLOROPLASTIC"/>
    <property type="match status" value="1"/>
</dbReference>
<evidence type="ECO:0000256" key="3">
    <source>
        <dbReference type="ARBA" id="ARBA00022679"/>
    </source>
</evidence>
<dbReference type="GO" id="GO:0016020">
    <property type="term" value="C:membrane"/>
    <property type="evidence" value="ECO:0007669"/>
    <property type="project" value="UniProtKB-SubCell"/>
</dbReference>
<name>A0A1Y5HXH5_OSTTA</name>
<dbReference type="AlphaFoldDB" id="A0A1Y5HXH5"/>
<feature type="transmembrane region" description="Helical" evidence="7">
    <location>
        <begin position="150"/>
        <end position="172"/>
    </location>
</feature>
<organism evidence="8">
    <name type="scientific">Ostreococcus tauri</name>
    <name type="common">Marine green alga</name>
    <dbReference type="NCBI Taxonomy" id="70448"/>
    <lineage>
        <taxon>Eukaryota</taxon>
        <taxon>Viridiplantae</taxon>
        <taxon>Chlorophyta</taxon>
        <taxon>Mamiellophyceae</taxon>
        <taxon>Mamiellales</taxon>
        <taxon>Bathycoccaceae</taxon>
        <taxon>Ostreococcus</taxon>
    </lineage>
</organism>
<evidence type="ECO:0000256" key="7">
    <source>
        <dbReference type="SAM" id="Phobius"/>
    </source>
</evidence>
<dbReference type="InterPro" id="IPR000537">
    <property type="entry name" value="UbiA_prenyltransferase"/>
</dbReference>
<dbReference type="EMBL" id="KZ155839">
    <property type="protein sequence ID" value="OUS41979.1"/>
    <property type="molecule type" value="Genomic_DNA"/>
</dbReference>
<feature type="transmembrane region" description="Helical" evidence="7">
    <location>
        <begin position="236"/>
        <end position="258"/>
    </location>
</feature>
<comment type="similarity">
    <text evidence="2">Belongs to the UbiA prenyltransferase family.</text>
</comment>
<keyword evidence="5 7" id="KW-1133">Transmembrane helix</keyword>
<evidence type="ECO:0000256" key="6">
    <source>
        <dbReference type="ARBA" id="ARBA00023136"/>
    </source>
</evidence>
<keyword evidence="3 8" id="KW-0808">Transferase</keyword>
<comment type="subcellular location">
    <subcellularLocation>
        <location evidence="1">Membrane</location>
        <topology evidence="1">Multi-pass membrane protein</topology>
    </subcellularLocation>
</comment>
<evidence type="ECO:0000256" key="1">
    <source>
        <dbReference type="ARBA" id="ARBA00004141"/>
    </source>
</evidence>
<keyword evidence="4 7" id="KW-0812">Transmembrane</keyword>